<dbReference type="AlphaFoldDB" id="A0A265N6V1"/>
<sequence>MHFIGSKLNISGASFSTQQFFYMMQENFYYVAVYRFFVKNKGSFSEGQVARYPNLLENSLSVKINLRYKIHVSEKTMVKRKGMGT</sequence>
<gene>
    <name evidence="1" type="ORF">CIL03_15350</name>
</gene>
<reference evidence="1 2" key="1">
    <citation type="submission" date="2017-08" db="EMBL/GenBank/DDBJ databases">
        <title>Virgibacillus indicus sp. nov. and Virgibacillus profoundi sp. nov, two moderately halophilic bacteria isolated from marine sediment by using the Microfluidic Streak Plate.</title>
        <authorList>
            <person name="Xu B."/>
            <person name="Hu B."/>
            <person name="Wang J."/>
            <person name="Zhu Y."/>
            <person name="Huang L."/>
            <person name="Du W."/>
            <person name="Huang Y."/>
        </authorList>
    </citation>
    <scope>NUCLEOTIDE SEQUENCE [LARGE SCALE GENOMIC DNA]</scope>
    <source>
        <strain evidence="1 2">IO3-P2-C2</strain>
    </source>
</reference>
<comment type="caution">
    <text evidence="1">The sequence shown here is derived from an EMBL/GenBank/DDBJ whole genome shotgun (WGS) entry which is preliminary data.</text>
</comment>
<accession>A0A265N6V1</accession>
<name>A0A265N6V1_9BACI</name>
<keyword evidence="2" id="KW-1185">Reference proteome</keyword>
<evidence type="ECO:0000313" key="2">
    <source>
        <dbReference type="Proteomes" id="UP000216498"/>
    </source>
</evidence>
<dbReference type="EMBL" id="NPMS01000008">
    <property type="protein sequence ID" value="OZU87740.1"/>
    <property type="molecule type" value="Genomic_DNA"/>
</dbReference>
<proteinExistence type="predicted"/>
<evidence type="ECO:0000313" key="1">
    <source>
        <dbReference type="EMBL" id="OZU87740.1"/>
    </source>
</evidence>
<organism evidence="1 2">
    <name type="scientific">Virgibacillus indicus</name>
    <dbReference type="NCBI Taxonomy" id="2024554"/>
    <lineage>
        <taxon>Bacteria</taxon>
        <taxon>Bacillati</taxon>
        <taxon>Bacillota</taxon>
        <taxon>Bacilli</taxon>
        <taxon>Bacillales</taxon>
        <taxon>Bacillaceae</taxon>
        <taxon>Virgibacillus</taxon>
    </lineage>
</organism>
<dbReference type="Proteomes" id="UP000216498">
    <property type="component" value="Unassembled WGS sequence"/>
</dbReference>
<protein>
    <submittedName>
        <fullName evidence="1">Uncharacterized protein</fullName>
    </submittedName>
</protein>